<protein>
    <recommendedName>
        <fullName evidence="1">PhoU domain-containing protein</fullName>
    </recommendedName>
</protein>
<dbReference type="AlphaFoldDB" id="A0A0F9MHX6"/>
<dbReference type="PANTHER" id="PTHR42930">
    <property type="entry name" value="PHOSPHATE-SPECIFIC TRANSPORT SYSTEM ACCESSORY PROTEIN PHOU"/>
    <property type="match status" value="1"/>
</dbReference>
<sequence length="219" mass="25763">MFREFFQLWKKAGLLNEALEETEKMLLVAKNMFSFSLRVLMDKEKEEEDIYKIDRELNKLQRNVRRKILEHLSINPQQDVTSCLVLITIVIDIERIGDYSKNLIELSHKYPQRLKGKYIERIREIEKEIEELFDGTISAFKNADIDLAKQIMERHAKIAVHCEKVVEDLIEDTEVSSRMGIIYALLARYLKRVSAHLKNIASGVVNPFHRLGYKPKKME</sequence>
<dbReference type="InterPro" id="IPR028366">
    <property type="entry name" value="PhoU"/>
</dbReference>
<feature type="domain" description="PhoU" evidence="1">
    <location>
        <begin position="122"/>
        <end position="202"/>
    </location>
</feature>
<evidence type="ECO:0000259" key="1">
    <source>
        <dbReference type="Pfam" id="PF01895"/>
    </source>
</evidence>
<evidence type="ECO:0000313" key="2">
    <source>
        <dbReference type="EMBL" id="KKN06960.1"/>
    </source>
</evidence>
<dbReference type="InterPro" id="IPR026022">
    <property type="entry name" value="PhoU_dom"/>
</dbReference>
<dbReference type="InterPro" id="IPR038078">
    <property type="entry name" value="PhoU-like_sf"/>
</dbReference>
<proteinExistence type="predicted"/>
<dbReference type="GO" id="GO:0030643">
    <property type="term" value="P:intracellular phosphate ion homeostasis"/>
    <property type="evidence" value="ECO:0007669"/>
    <property type="project" value="InterPro"/>
</dbReference>
<organism evidence="2">
    <name type="scientific">marine sediment metagenome</name>
    <dbReference type="NCBI Taxonomy" id="412755"/>
    <lineage>
        <taxon>unclassified sequences</taxon>
        <taxon>metagenomes</taxon>
        <taxon>ecological metagenomes</taxon>
    </lineage>
</organism>
<dbReference type="Gene3D" id="1.20.58.220">
    <property type="entry name" value="Phosphate transport system protein phou homolog 2, domain 2"/>
    <property type="match status" value="1"/>
</dbReference>
<comment type="caution">
    <text evidence="2">The sequence shown here is derived from an EMBL/GenBank/DDBJ whole genome shotgun (WGS) entry which is preliminary data.</text>
</comment>
<feature type="domain" description="PhoU" evidence="1">
    <location>
        <begin position="23"/>
        <end position="105"/>
    </location>
</feature>
<accession>A0A0F9MHX6</accession>
<dbReference type="Pfam" id="PF01895">
    <property type="entry name" value="PhoU"/>
    <property type="match status" value="2"/>
</dbReference>
<dbReference type="GO" id="GO:0045936">
    <property type="term" value="P:negative regulation of phosphate metabolic process"/>
    <property type="evidence" value="ECO:0007669"/>
    <property type="project" value="InterPro"/>
</dbReference>
<gene>
    <name evidence="2" type="ORF">LCGC14_1071950</name>
</gene>
<reference evidence="2" key="1">
    <citation type="journal article" date="2015" name="Nature">
        <title>Complex archaea that bridge the gap between prokaryotes and eukaryotes.</title>
        <authorList>
            <person name="Spang A."/>
            <person name="Saw J.H."/>
            <person name="Jorgensen S.L."/>
            <person name="Zaremba-Niedzwiedzka K."/>
            <person name="Martijn J."/>
            <person name="Lind A.E."/>
            <person name="van Eijk R."/>
            <person name="Schleper C."/>
            <person name="Guy L."/>
            <person name="Ettema T.J."/>
        </authorList>
    </citation>
    <scope>NUCLEOTIDE SEQUENCE</scope>
</reference>
<dbReference type="EMBL" id="LAZR01004622">
    <property type="protein sequence ID" value="KKN06960.1"/>
    <property type="molecule type" value="Genomic_DNA"/>
</dbReference>
<dbReference type="PANTHER" id="PTHR42930:SF3">
    <property type="entry name" value="PHOSPHATE-SPECIFIC TRANSPORT SYSTEM ACCESSORY PROTEIN PHOU"/>
    <property type="match status" value="1"/>
</dbReference>
<name>A0A0F9MHX6_9ZZZZ</name>
<dbReference type="SUPFAM" id="SSF109755">
    <property type="entry name" value="PhoU-like"/>
    <property type="match status" value="1"/>
</dbReference>